<gene>
    <name evidence="9" type="ORF">HMPREF1981_00909</name>
</gene>
<dbReference type="PATRIC" id="fig|1321819.3.peg.843"/>
<dbReference type="HOGENOM" id="CLU_015553_0_3_10"/>
<evidence type="ECO:0000313" key="9">
    <source>
        <dbReference type="EMBL" id="ERI86399.1"/>
    </source>
</evidence>
<dbReference type="SUPFAM" id="SSF48452">
    <property type="entry name" value="TPR-like"/>
    <property type="match status" value="1"/>
</dbReference>
<keyword evidence="3 6" id="KW-0732">Signal</keyword>
<evidence type="ECO:0000313" key="10">
    <source>
        <dbReference type="Proteomes" id="UP000016496"/>
    </source>
</evidence>
<comment type="similarity">
    <text evidence="2">Belongs to the SusD family.</text>
</comment>
<keyword evidence="5" id="KW-0998">Cell outer membrane</keyword>
<evidence type="ECO:0000256" key="4">
    <source>
        <dbReference type="ARBA" id="ARBA00023136"/>
    </source>
</evidence>
<dbReference type="InterPro" id="IPR012944">
    <property type="entry name" value="SusD_RagB_dom"/>
</dbReference>
<name>U2C7D6_9BACE</name>
<dbReference type="GO" id="GO:0009279">
    <property type="term" value="C:cell outer membrane"/>
    <property type="evidence" value="ECO:0007669"/>
    <property type="project" value="UniProtKB-SubCell"/>
</dbReference>
<evidence type="ECO:0000259" key="7">
    <source>
        <dbReference type="Pfam" id="PF07980"/>
    </source>
</evidence>
<proteinExistence type="inferred from homology"/>
<evidence type="ECO:0000256" key="3">
    <source>
        <dbReference type="ARBA" id="ARBA00022729"/>
    </source>
</evidence>
<evidence type="ECO:0000256" key="6">
    <source>
        <dbReference type="SAM" id="SignalP"/>
    </source>
</evidence>
<sequence length="575" mass="66485">MNAMRVKYIIMTIWSSLLLASCNYLDFDETSGLKTKEDMYKYFGSTENMLTHVYSFMPQGCRWFGASGALYPEGYGMRDCASDDGEFGAVAEPVQNVNNGNWSPIKTYDDAWMLYNGIRAANSFIEDIAKVDFSRYEYNGNYKNWMKKLKYFPYEARVLRAYYFFELARRYGDIAMPLKVLNKEEANTIGKTPFDEVIRFIVDECEEAAENLPESYANEPDKQVGRITKGFAMAVKSKALLYAASKLHNPSMDAERWKQSAKAALDIMETGLYALSSQESANNVASTEVVLMRMNSESANFELYNFPIRFTEGRRGSGMIAYGNFPSQNLVDAFETVNGYKVTLEDKGWVCADPQFDAQNPYANRDPRFYRVVLANGSKFKESTIETFEGGKDCFPVTQGGSPTGYYLRKYIQETTSFTPDKEVSNKHHWVIYRYAETLLTYAESMINAFGDANYTDGVYKHSALWALNEVRKNAGMPAIPSCDKDEFIRRLYNEWRVEFAFEDHRFWDVRRWKIADSTQRELYGVKIEKKQDGSFSFYRNLYEIRKWRDCMYLYPIPQSELYKNKNLNPQNAGW</sequence>
<comment type="subcellular location">
    <subcellularLocation>
        <location evidence="1">Cell outer membrane</location>
    </subcellularLocation>
</comment>
<dbReference type="Pfam" id="PF07980">
    <property type="entry name" value="SusD_RagB"/>
    <property type="match status" value="1"/>
</dbReference>
<keyword evidence="4" id="KW-0472">Membrane</keyword>
<evidence type="ECO:0000256" key="2">
    <source>
        <dbReference type="ARBA" id="ARBA00006275"/>
    </source>
</evidence>
<evidence type="ECO:0000259" key="8">
    <source>
        <dbReference type="Pfam" id="PF14322"/>
    </source>
</evidence>
<organism evidence="9 10">
    <name type="scientific">Bacteroides pyogenes F0041</name>
    <dbReference type="NCBI Taxonomy" id="1321819"/>
    <lineage>
        <taxon>Bacteria</taxon>
        <taxon>Pseudomonadati</taxon>
        <taxon>Bacteroidota</taxon>
        <taxon>Bacteroidia</taxon>
        <taxon>Bacteroidales</taxon>
        <taxon>Bacteroidaceae</taxon>
        <taxon>Bacteroides</taxon>
    </lineage>
</organism>
<feature type="domain" description="RagB/SusD" evidence="7">
    <location>
        <begin position="311"/>
        <end position="575"/>
    </location>
</feature>
<reference evidence="9 10" key="1">
    <citation type="submission" date="2013-08" db="EMBL/GenBank/DDBJ databases">
        <authorList>
            <person name="Weinstock G."/>
            <person name="Sodergren E."/>
            <person name="Wylie T."/>
            <person name="Fulton L."/>
            <person name="Fulton R."/>
            <person name="Fronick C."/>
            <person name="O'Laughlin M."/>
            <person name="Godfrey J."/>
            <person name="Miner T."/>
            <person name="Herter B."/>
            <person name="Appelbaum E."/>
            <person name="Cordes M."/>
            <person name="Lek S."/>
            <person name="Wollam A."/>
            <person name="Pepin K.H."/>
            <person name="Palsikar V.B."/>
            <person name="Mitreva M."/>
            <person name="Wilson R.K."/>
        </authorList>
    </citation>
    <scope>NUCLEOTIDE SEQUENCE [LARGE SCALE GENOMIC DNA]</scope>
    <source>
        <strain evidence="9 10">F0041</strain>
    </source>
</reference>
<dbReference type="EMBL" id="AWSV01000054">
    <property type="protein sequence ID" value="ERI86399.1"/>
    <property type="molecule type" value="Genomic_DNA"/>
</dbReference>
<dbReference type="PROSITE" id="PS51257">
    <property type="entry name" value="PROKAR_LIPOPROTEIN"/>
    <property type="match status" value="1"/>
</dbReference>
<feature type="chain" id="PRO_5004624179" evidence="6">
    <location>
        <begin position="21"/>
        <end position="575"/>
    </location>
</feature>
<protein>
    <submittedName>
        <fullName evidence="9">SusD family protein</fullName>
    </submittedName>
</protein>
<dbReference type="Gene3D" id="1.25.40.390">
    <property type="match status" value="1"/>
</dbReference>
<dbReference type="InterPro" id="IPR011990">
    <property type="entry name" value="TPR-like_helical_dom_sf"/>
</dbReference>
<dbReference type="Proteomes" id="UP000016496">
    <property type="component" value="Unassembled WGS sequence"/>
</dbReference>
<dbReference type="AlphaFoldDB" id="U2C7D6"/>
<dbReference type="Pfam" id="PF14322">
    <property type="entry name" value="SusD-like_3"/>
    <property type="match status" value="1"/>
</dbReference>
<comment type="caution">
    <text evidence="9">The sequence shown here is derived from an EMBL/GenBank/DDBJ whole genome shotgun (WGS) entry which is preliminary data.</text>
</comment>
<evidence type="ECO:0000256" key="1">
    <source>
        <dbReference type="ARBA" id="ARBA00004442"/>
    </source>
</evidence>
<feature type="signal peptide" evidence="6">
    <location>
        <begin position="1"/>
        <end position="20"/>
    </location>
</feature>
<feature type="domain" description="SusD-like N-terminal" evidence="8">
    <location>
        <begin position="107"/>
        <end position="238"/>
    </location>
</feature>
<evidence type="ECO:0000256" key="5">
    <source>
        <dbReference type="ARBA" id="ARBA00023237"/>
    </source>
</evidence>
<accession>U2C7D6</accession>
<dbReference type="InterPro" id="IPR033985">
    <property type="entry name" value="SusD-like_N"/>
</dbReference>